<dbReference type="Proteomes" id="UP000187013">
    <property type="component" value="Unassembled WGS sequence"/>
</dbReference>
<dbReference type="InterPro" id="IPR029063">
    <property type="entry name" value="SAM-dependent_MTases_sf"/>
</dbReference>
<keyword evidence="4" id="KW-0808">Transferase</keyword>
<evidence type="ECO:0000256" key="7">
    <source>
        <dbReference type="PIRSR" id="PIRSR005461-1"/>
    </source>
</evidence>
<name>A0A1Q3A1T4_ZYGRO</name>
<comment type="similarity">
    <text evidence="1">Belongs to the class I-like SAM-binding methyltransferase superfamily. RNA methyltransferase RlmE family.</text>
</comment>
<dbReference type="OMA" id="WSQVAVN"/>
<evidence type="ECO:0000256" key="5">
    <source>
        <dbReference type="ARBA" id="ARBA00022691"/>
    </source>
</evidence>
<dbReference type="GO" id="GO:0005739">
    <property type="term" value="C:mitochondrion"/>
    <property type="evidence" value="ECO:0007669"/>
    <property type="project" value="EnsemblFungi"/>
</dbReference>
<accession>A0A1Q3A1T4</accession>
<evidence type="ECO:0000313" key="9">
    <source>
        <dbReference type="EMBL" id="GAV49648.1"/>
    </source>
</evidence>
<feature type="active site" description="Proton acceptor" evidence="7">
    <location>
        <position position="256"/>
    </location>
</feature>
<evidence type="ECO:0000313" key="10">
    <source>
        <dbReference type="Proteomes" id="UP000187013"/>
    </source>
</evidence>
<dbReference type="EMBL" id="BDGX01000016">
    <property type="protein sequence ID" value="GAV49648.1"/>
    <property type="molecule type" value="Genomic_DNA"/>
</dbReference>
<dbReference type="GO" id="GO:0008650">
    <property type="term" value="F:rRNA (uridine-2'-O-)-methyltransferase activity"/>
    <property type="evidence" value="ECO:0007669"/>
    <property type="project" value="EnsemblFungi"/>
</dbReference>
<dbReference type="InterPro" id="IPR050082">
    <property type="entry name" value="RNA_methyltr_RlmE"/>
</dbReference>
<dbReference type="PANTHER" id="PTHR10920:SF18">
    <property type="entry name" value="RRNA METHYLTRANSFERASE 2, MITOCHONDRIAL"/>
    <property type="match status" value="1"/>
</dbReference>
<dbReference type="Pfam" id="PF01728">
    <property type="entry name" value="FtsJ"/>
    <property type="match status" value="1"/>
</dbReference>
<dbReference type="Gene3D" id="3.40.50.150">
    <property type="entry name" value="Vaccinia Virus protein VP39"/>
    <property type="match status" value="1"/>
</dbReference>
<dbReference type="AlphaFoldDB" id="A0A1Q3A1T4"/>
<dbReference type="PIRSF" id="PIRSF005461">
    <property type="entry name" value="23S_rRNA_mtase"/>
    <property type="match status" value="1"/>
</dbReference>
<dbReference type="InterPro" id="IPR015507">
    <property type="entry name" value="rRNA-MeTfrase_E"/>
</dbReference>
<dbReference type="PANTHER" id="PTHR10920">
    <property type="entry name" value="RIBOSOMAL RNA METHYLTRANSFERASE"/>
    <property type="match status" value="1"/>
</dbReference>
<dbReference type="eggNOG" id="KOG4589">
    <property type="taxonomic scope" value="Eukaryota"/>
</dbReference>
<dbReference type="HAMAP" id="MF_01547">
    <property type="entry name" value="RNA_methyltr_E"/>
    <property type="match status" value="1"/>
</dbReference>
<keyword evidence="5 7" id="KW-0949">S-adenosyl-L-methionine</keyword>
<feature type="domain" description="Ribosomal RNA methyltransferase FtsJ" evidence="8">
    <location>
        <begin position="50"/>
        <end position="299"/>
    </location>
</feature>
<dbReference type="SUPFAM" id="SSF53335">
    <property type="entry name" value="S-adenosyl-L-methionine-dependent methyltransferases"/>
    <property type="match status" value="1"/>
</dbReference>
<evidence type="ECO:0000256" key="3">
    <source>
        <dbReference type="ARBA" id="ARBA00022603"/>
    </source>
</evidence>
<evidence type="ECO:0000259" key="8">
    <source>
        <dbReference type="Pfam" id="PF01728"/>
    </source>
</evidence>
<sequence>MLSIHSLRLNLCFRGVSRPLGHFRFNSQGRWLDRQSNDHYTKEAKVQGLRSRAAFKLMELDDKFHLFQGDKHKHQRVLDLGFAPGAWSQVAQRRIGPNGMVLGVDILPCEPPKGVHSIQANILSRKTHELIRLYFSRHFQLYKSDHLHEHHGYFQHRLEEQLGLIKNTDAYDEIFDVGLSSGKVDRFPIDTIISDMYECWPQITGYWNNLTNAAYYRMANTSGVAIRDHYQSIDLADAALVTAIDLLRPRGNFVCKLYTGKEDKLFEKRLRKVFQRVNRFKPASSRGESKELYFIGLGKKDPIDKLDVFSV</sequence>
<dbReference type="OrthoDB" id="20105at2759"/>
<reference evidence="9 10" key="1">
    <citation type="submission" date="2016-08" db="EMBL/GenBank/DDBJ databases">
        <title>Draft genome sequence of allopolyploid Zygosaccharomyces rouxii.</title>
        <authorList>
            <person name="Watanabe J."/>
            <person name="Uehara K."/>
            <person name="Mogi Y."/>
            <person name="Tsukioka Y."/>
        </authorList>
    </citation>
    <scope>NUCLEOTIDE SEQUENCE [LARGE SCALE GENOMIC DNA]</scope>
    <source>
        <strain evidence="9 10">NBRC 110957</strain>
    </source>
</reference>
<evidence type="ECO:0000256" key="1">
    <source>
        <dbReference type="ARBA" id="ARBA00009258"/>
    </source>
</evidence>
<keyword evidence="3" id="KW-0489">Methyltransferase</keyword>
<dbReference type="InterPro" id="IPR002877">
    <property type="entry name" value="RNA_MeTrfase_FtsJ_dom"/>
</dbReference>
<protein>
    <recommendedName>
        <fullName evidence="6">rRNA methyltransferase 2, mitochondrial</fullName>
    </recommendedName>
</protein>
<organism evidence="9 10">
    <name type="scientific">Zygosaccharomyces rouxii</name>
    <dbReference type="NCBI Taxonomy" id="4956"/>
    <lineage>
        <taxon>Eukaryota</taxon>
        <taxon>Fungi</taxon>
        <taxon>Dikarya</taxon>
        <taxon>Ascomycota</taxon>
        <taxon>Saccharomycotina</taxon>
        <taxon>Saccharomycetes</taxon>
        <taxon>Saccharomycetales</taxon>
        <taxon>Saccharomycetaceae</taxon>
        <taxon>Zygosaccharomyces</taxon>
    </lineage>
</organism>
<gene>
    <name evidence="9" type="ORF">ZYGR_0P02930</name>
</gene>
<keyword evidence="2" id="KW-0698">rRNA processing</keyword>
<comment type="caution">
    <text evidence="9">The sequence shown here is derived from an EMBL/GenBank/DDBJ whole genome shotgun (WGS) entry which is preliminary data.</text>
</comment>
<evidence type="ECO:0000256" key="6">
    <source>
        <dbReference type="ARBA" id="ARBA00041184"/>
    </source>
</evidence>
<evidence type="ECO:0000256" key="4">
    <source>
        <dbReference type="ARBA" id="ARBA00022679"/>
    </source>
</evidence>
<evidence type="ECO:0000256" key="2">
    <source>
        <dbReference type="ARBA" id="ARBA00022552"/>
    </source>
</evidence>
<proteinExistence type="inferred from homology"/>